<proteinExistence type="predicted"/>
<dbReference type="GO" id="GO:0006072">
    <property type="term" value="P:glycerol-3-phosphate metabolic process"/>
    <property type="evidence" value="ECO:0007669"/>
    <property type="project" value="InterPro"/>
</dbReference>
<dbReference type="Pfam" id="PF07479">
    <property type="entry name" value="NAD_Gly3P_dh_C"/>
    <property type="match status" value="2"/>
</dbReference>
<gene>
    <name evidence="3" type="ORF">SVUK_LOCUS14156</name>
</gene>
<evidence type="ECO:0000256" key="1">
    <source>
        <dbReference type="ARBA" id="ARBA00023027"/>
    </source>
</evidence>
<dbReference type="Gene3D" id="1.10.1040.10">
    <property type="entry name" value="N-(1-d-carboxylethyl)-l-norvaline Dehydrogenase, domain 2"/>
    <property type="match status" value="2"/>
</dbReference>
<reference evidence="3 4" key="1">
    <citation type="submission" date="2018-11" db="EMBL/GenBank/DDBJ databases">
        <authorList>
            <consortium name="Pathogen Informatics"/>
        </authorList>
    </citation>
    <scope>NUCLEOTIDE SEQUENCE [LARGE SCALE GENOMIC DNA]</scope>
</reference>
<feature type="domain" description="Glycerol-3-phosphate dehydrogenase NAD-dependent C-terminal" evidence="2">
    <location>
        <begin position="11"/>
        <end position="46"/>
    </location>
</feature>
<dbReference type="InterPro" id="IPR008927">
    <property type="entry name" value="6-PGluconate_DH-like_C_sf"/>
</dbReference>
<name>A0A3P7LJ04_STRVU</name>
<evidence type="ECO:0000259" key="2">
    <source>
        <dbReference type="Pfam" id="PF07479"/>
    </source>
</evidence>
<dbReference type="Proteomes" id="UP000270094">
    <property type="component" value="Unassembled WGS sequence"/>
</dbReference>
<evidence type="ECO:0000313" key="4">
    <source>
        <dbReference type="Proteomes" id="UP000270094"/>
    </source>
</evidence>
<protein>
    <recommendedName>
        <fullName evidence="2">Glycerol-3-phosphate dehydrogenase NAD-dependent C-terminal domain-containing protein</fullName>
    </recommendedName>
</protein>
<dbReference type="GO" id="GO:0005975">
    <property type="term" value="P:carbohydrate metabolic process"/>
    <property type="evidence" value="ECO:0007669"/>
    <property type="project" value="InterPro"/>
</dbReference>
<dbReference type="InterPro" id="IPR013328">
    <property type="entry name" value="6PGD_dom2"/>
</dbReference>
<dbReference type="InterPro" id="IPR006109">
    <property type="entry name" value="G3P_DH_NAD-dep_C"/>
</dbReference>
<dbReference type="AlphaFoldDB" id="A0A3P7LJ04"/>
<organism evidence="3 4">
    <name type="scientific">Strongylus vulgaris</name>
    <name type="common">Blood worm</name>
    <dbReference type="NCBI Taxonomy" id="40348"/>
    <lineage>
        <taxon>Eukaryota</taxon>
        <taxon>Metazoa</taxon>
        <taxon>Ecdysozoa</taxon>
        <taxon>Nematoda</taxon>
        <taxon>Chromadorea</taxon>
        <taxon>Rhabditida</taxon>
        <taxon>Rhabditina</taxon>
        <taxon>Rhabditomorpha</taxon>
        <taxon>Strongyloidea</taxon>
        <taxon>Strongylidae</taxon>
        <taxon>Strongylus</taxon>
    </lineage>
</organism>
<dbReference type="PANTHER" id="PTHR11728">
    <property type="entry name" value="GLYCEROL-3-PHOSPHATE DEHYDROGENASE"/>
    <property type="match status" value="1"/>
</dbReference>
<dbReference type="GO" id="GO:0005829">
    <property type="term" value="C:cytosol"/>
    <property type="evidence" value="ECO:0007669"/>
    <property type="project" value="TreeGrafter"/>
</dbReference>
<dbReference type="OrthoDB" id="10263760at2759"/>
<sequence>MWCSEGIHALNVVACATGFSDGLAYGDNTKSAIIRLGLMEITKVCSISRSWHAVLQIFQFLPLQSLFFSQFVDHCYPGSSLATFFESCGIADLVTTCNGGRNRKVCEAFVKTGKLLEEVEKELLHGQSAQGSLTAEEVYFMTEKSGLAERLAISDPPLSRTDIYYLSNSTYSFPLFTAVHQICKGVLKPEEMIKCLRSHPEHIDPSIM</sequence>
<accession>A0A3P7LJ04</accession>
<dbReference type="PANTHER" id="PTHR11728:SF8">
    <property type="entry name" value="GLYCEROL-3-PHOSPHATE DEHYDROGENASE [NAD(+)]-RELATED"/>
    <property type="match status" value="1"/>
</dbReference>
<evidence type="ECO:0000313" key="3">
    <source>
        <dbReference type="EMBL" id="VDM79158.1"/>
    </source>
</evidence>
<dbReference type="GO" id="GO:0047952">
    <property type="term" value="F:glycerol-3-phosphate dehydrogenase [NAD(P)+] activity"/>
    <property type="evidence" value="ECO:0007669"/>
    <property type="project" value="TreeGrafter"/>
</dbReference>
<dbReference type="SUPFAM" id="SSF48179">
    <property type="entry name" value="6-phosphogluconate dehydrogenase C-terminal domain-like"/>
    <property type="match status" value="1"/>
</dbReference>
<keyword evidence="1" id="KW-0520">NAD</keyword>
<dbReference type="EMBL" id="UYYB01104161">
    <property type="protein sequence ID" value="VDM79158.1"/>
    <property type="molecule type" value="Genomic_DNA"/>
</dbReference>
<feature type="domain" description="Glycerol-3-phosphate dehydrogenase NAD-dependent C-terminal" evidence="2">
    <location>
        <begin position="79"/>
        <end position="193"/>
    </location>
</feature>
<keyword evidence="4" id="KW-1185">Reference proteome</keyword>